<comment type="similarity">
    <text evidence="11">In the C-terminal section; belongs to the cytidylyltransferase family.</text>
</comment>
<comment type="catalytic activity">
    <reaction evidence="10 11">
        <text>D-glycero-beta-D-manno-heptose 1-phosphate + ATP + H(+) = ADP-D-glycero-beta-D-manno-heptose + diphosphate</text>
        <dbReference type="Rhea" id="RHEA:27465"/>
        <dbReference type="ChEBI" id="CHEBI:15378"/>
        <dbReference type="ChEBI" id="CHEBI:30616"/>
        <dbReference type="ChEBI" id="CHEBI:33019"/>
        <dbReference type="ChEBI" id="CHEBI:59967"/>
        <dbReference type="ChEBI" id="CHEBI:61593"/>
        <dbReference type="EC" id="2.7.7.70"/>
    </reaction>
</comment>
<dbReference type="InterPro" id="IPR011914">
    <property type="entry name" value="RfaE_dom_II"/>
</dbReference>
<evidence type="ECO:0000256" key="4">
    <source>
        <dbReference type="ARBA" id="ARBA00022695"/>
    </source>
</evidence>
<dbReference type="CDD" id="cd01172">
    <property type="entry name" value="RfaE_like"/>
    <property type="match status" value="1"/>
</dbReference>
<dbReference type="Proteomes" id="UP000239388">
    <property type="component" value="Unassembled WGS sequence"/>
</dbReference>
<dbReference type="SUPFAM" id="SSF52374">
    <property type="entry name" value="Nucleotidylyl transferase"/>
    <property type="match status" value="1"/>
</dbReference>
<dbReference type="SUPFAM" id="SSF53613">
    <property type="entry name" value="Ribokinase-like"/>
    <property type="match status" value="1"/>
</dbReference>
<evidence type="ECO:0000313" key="14">
    <source>
        <dbReference type="EMBL" id="PQO26281.1"/>
    </source>
</evidence>
<feature type="region of interest" description="Cytidylyltransferase" evidence="11">
    <location>
        <begin position="370"/>
        <end position="508"/>
    </location>
</feature>
<feature type="domain" description="Carbohydrate kinase PfkB" evidence="12">
    <location>
        <begin position="25"/>
        <end position="326"/>
    </location>
</feature>
<dbReference type="AlphaFoldDB" id="A0A2S8F290"/>
<keyword evidence="9 11" id="KW-0119">Carbohydrate metabolism</keyword>
<proteinExistence type="inferred from homology"/>
<feature type="domain" description="Cytidyltransferase-like" evidence="13">
    <location>
        <begin position="370"/>
        <end position="476"/>
    </location>
</feature>
<organism evidence="14 15">
    <name type="scientific">Blastopirellula marina</name>
    <dbReference type="NCBI Taxonomy" id="124"/>
    <lineage>
        <taxon>Bacteria</taxon>
        <taxon>Pseudomonadati</taxon>
        <taxon>Planctomycetota</taxon>
        <taxon>Planctomycetia</taxon>
        <taxon>Pirellulales</taxon>
        <taxon>Pirellulaceae</taxon>
        <taxon>Blastopirellula</taxon>
    </lineage>
</organism>
<dbReference type="InterPro" id="IPR029056">
    <property type="entry name" value="Ribokinase-like"/>
</dbReference>
<keyword evidence="5 11" id="KW-0547">Nucleotide-binding</keyword>
<evidence type="ECO:0000256" key="10">
    <source>
        <dbReference type="ARBA" id="ARBA00047428"/>
    </source>
</evidence>
<dbReference type="Gene3D" id="3.40.50.620">
    <property type="entry name" value="HUPs"/>
    <property type="match status" value="1"/>
</dbReference>
<comment type="pathway">
    <text evidence="11">Nucleotide-sugar biosynthesis; ADP-L-glycero-beta-D-manno-heptose biosynthesis; ADP-L-glycero-beta-D-manno-heptose from D-glycero-beta-D-manno-heptose 7-phosphate: step 3/4.</text>
</comment>
<evidence type="ECO:0000313" key="15">
    <source>
        <dbReference type="Proteomes" id="UP000239388"/>
    </source>
</evidence>
<dbReference type="Gene3D" id="3.40.1190.20">
    <property type="match status" value="1"/>
</dbReference>
<comment type="caution">
    <text evidence="14">The sequence shown here is derived from an EMBL/GenBank/DDBJ whole genome shotgun (WGS) entry which is preliminary data.</text>
</comment>
<evidence type="ECO:0000259" key="12">
    <source>
        <dbReference type="Pfam" id="PF00294"/>
    </source>
</evidence>
<keyword evidence="4 11" id="KW-0548">Nucleotidyltransferase</keyword>
<comment type="similarity">
    <text evidence="11">In the N-terminal section; belongs to the carbohydrate kinase PfkB family.</text>
</comment>
<evidence type="ECO:0000256" key="9">
    <source>
        <dbReference type="ARBA" id="ARBA00023277"/>
    </source>
</evidence>
<dbReference type="GO" id="GO:0033786">
    <property type="term" value="F:heptose-1-phosphate adenylyltransferase activity"/>
    <property type="evidence" value="ECO:0007669"/>
    <property type="project" value="UniProtKB-UniRule"/>
</dbReference>
<feature type="binding site" evidence="11">
    <location>
        <begin position="219"/>
        <end position="222"/>
    </location>
    <ligand>
        <name>ATP</name>
        <dbReference type="ChEBI" id="CHEBI:30616"/>
    </ligand>
</feature>
<dbReference type="OrthoDB" id="9802794at2"/>
<dbReference type="PANTHER" id="PTHR46969">
    <property type="entry name" value="BIFUNCTIONAL PROTEIN HLDE"/>
    <property type="match status" value="1"/>
</dbReference>
<feature type="active site" evidence="11">
    <location>
        <position position="289"/>
    </location>
</feature>
<dbReference type="InterPro" id="IPR004821">
    <property type="entry name" value="Cyt_trans-like"/>
</dbReference>
<dbReference type="InterPro" id="IPR014729">
    <property type="entry name" value="Rossmann-like_a/b/a_fold"/>
</dbReference>
<evidence type="ECO:0000256" key="11">
    <source>
        <dbReference type="HAMAP-Rule" id="MF_01603"/>
    </source>
</evidence>
<dbReference type="HAMAP" id="MF_01603">
    <property type="entry name" value="HldE"/>
    <property type="match status" value="1"/>
</dbReference>
<keyword evidence="8 11" id="KW-0511">Multifunctional enzyme</keyword>
<keyword evidence="6 11" id="KW-0418">Kinase</keyword>
<dbReference type="EMBL" id="PUIB01000032">
    <property type="protein sequence ID" value="PQO26281.1"/>
    <property type="molecule type" value="Genomic_DNA"/>
</dbReference>
<evidence type="ECO:0000256" key="2">
    <source>
        <dbReference type="ARBA" id="ARBA00003753"/>
    </source>
</evidence>
<keyword evidence="3 11" id="KW-0808">Transferase</keyword>
<dbReference type="GO" id="GO:0005524">
    <property type="term" value="F:ATP binding"/>
    <property type="evidence" value="ECO:0007669"/>
    <property type="project" value="UniProtKB-UniRule"/>
</dbReference>
<evidence type="ECO:0000256" key="1">
    <source>
        <dbReference type="ARBA" id="ARBA00002319"/>
    </source>
</evidence>
<name>A0A2S8F290_9BACT</name>
<dbReference type="PANTHER" id="PTHR46969:SF1">
    <property type="entry name" value="BIFUNCTIONAL PROTEIN HLDE"/>
    <property type="match status" value="1"/>
</dbReference>
<evidence type="ECO:0000256" key="7">
    <source>
        <dbReference type="ARBA" id="ARBA00022840"/>
    </source>
</evidence>
<dbReference type="NCBIfam" id="TIGR02199">
    <property type="entry name" value="rfaE_dom_II"/>
    <property type="match status" value="1"/>
</dbReference>
<dbReference type="InterPro" id="IPR011913">
    <property type="entry name" value="RfaE_dom_I"/>
</dbReference>
<evidence type="ECO:0000259" key="13">
    <source>
        <dbReference type="Pfam" id="PF01467"/>
    </source>
</evidence>
<feature type="region of interest" description="Ribokinase" evidence="11">
    <location>
        <begin position="1"/>
        <end position="345"/>
    </location>
</feature>
<evidence type="ECO:0000256" key="5">
    <source>
        <dbReference type="ARBA" id="ARBA00022741"/>
    </source>
</evidence>
<dbReference type="GO" id="GO:0097171">
    <property type="term" value="P:ADP-L-glycero-beta-D-manno-heptose biosynthetic process"/>
    <property type="evidence" value="ECO:0007669"/>
    <property type="project" value="UniProtKB-UniPathway"/>
</dbReference>
<comment type="function">
    <text evidence="2 11">Catalyzes the ADP transfer from ATP to D-glycero-beta-D-manno-heptose 1-phosphate, yielding ADP-D-glycero-beta-D-manno-heptose.</text>
</comment>
<protein>
    <recommendedName>
        <fullName evidence="11">Bifunctional protein HldE</fullName>
    </recommendedName>
    <domain>
        <recommendedName>
            <fullName evidence="11">D-beta-D-heptose 7-phosphate kinase</fullName>
            <ecNumber evidence="11">2.7.1.167</ecNumber>
        </recommendedName>
        <alternativeName>
            <fullName evidence="11">D-beta-D-heptose 7-phosphotransferase</fullName>
        </alternativeName>
        <alternativeName>
            <fullName evidence="11">D-glycero-beta-D-manno-heptose-7-phosphate kinase</fullName>
        </alternativeName>
    </domain>
    <domain>
        <recommendedName>
            <fullName evidence="11">D-beta-D-heptose 1-phosphate adenylyltransferase</fullName>
            <ecNumber evidence="11">2.7.7.70</ecNumber>
        </recommendedName>
        <alternativeName>
            <fullName evidence="11">D-glycero-beta-D-manno-heptose 1-phosphate adenylyltransferase</fullName>
        </alternativeName>
    </domain>
</protein>
<dbReference type="InterPro" id="IPR023030">
    <property type="entry name" value="Bifunc_HldE"/>
</dbReference>
<comment type="function">
    <text evidence="1 11">Catalyzes the phosphorylation of D-glycero-D-manno-heptose 7-phosphate at the C-1 position to selectively form D-glycero-beta-D-manno-heptose-1,7-bisphosphate.</text>
</comment>
<dbReference type="GO" id="GO:0016773">
    <property type="term" value="F:phosphotransferase activity, alcohol group as acceptor"/>
    <property type="evidence" value="ECO:0007669"/>
    <property type="project" value="InterPro"/>
</dbReference>
<dbReference type="NCBIfam" id="TIGR00125">
    <property type="entry name" value="cyt_tran_rel"/>
    <property type="match status" value="1"/>
</dbReference>
<keyword evidence="7 11" id="KW-0067">ATP-binding</keyword>
<dbReference type="Pfam" id="PF01467">
    <property type="entry name" value="CTP_transf_like"/>
    <property type="match status" value="1"/>
</dbReference>
<dbReference type="Pfam" id="PF00294">
    <property type="entry name" value="PfkB"/>
    <property type="match status" value="1"/>
</dbReference>
<comment type="catalytic activity">
    <reaction evidence="11">
        <text>D-glycero-beta-D-manno-heptose 7-phosphate + ATP = D-glycero-beta-D-manno-heptose 1,7-bisphosphate + ADP + H(+)</text>
        <dbReference type="Rhea" id="RHEA:27473"/>
        <dbReference type="ChEBI" id="CHEBI:15378"/>
        <dbReference type="ChEBI" id="CHEBI:30616"/>
        <dbReference type="ChEBI" id="CHEBI:60204"/>
        <dbReference type="ChEBI" id="CHEBI:60208"/>
        <dbReference type="ChEBI" id="CHEBI:456216"/>
        <dbReference type="EC" id="2.7.1.167"/>
    </reaction>
</comment>
<evidence type="ECO:0000256" key="3">
    <source>
        <dbReference type="ARBA" id="ARBA00022679"/>
    </source>
</evidence>
<comment type="pathway">
    <text evidence="11">Nucleotide-sugar biosynthesis; ADP-L-glycero-beta-D-manno-heptose biosynthesis; ADP-L-glycero-beta-D-manno-heptose from D-glycero-beta-D-manno-heptose 7-phosphate: step 1/4.</text>
</comment>
<dbReference type="InterPro" id="IPR011611">
    <property type="entry name" value="PfkB_dom"/>
</dbReference>
<dbReference type="GO" id="GO:0005829">
    <property type="term" value="C:cytosol"/>
    <property type="evidence" value="ECO:0007669"/>
    <property type="project" value="TreeGrafter"/>
</dbReference>
<comment type="subunit">
    <text evidence="11">Homodimer.</text>
</comment>
<evidence type="ECO:0000256" key="8">
    <source>
        <dbReference type="ARBA" id="ARBA00023268"/>
    </source>
</evidence>
<reference evidence="14 15" key="1">
    <citation type="submission" date="2018-02" db="EMBL/GenBank/DDBJ databases">
        <title>Comparative genomes isolates from brazilian mangrove.</title>
        <authorList>
            <person name="Araujo J.E."/>
            <person name="Taketani R.G."/>
            <person name="Silva M.C.P."/>
            <person name="Loureco M.V."/>
            <person name="Andreote F.D."/>
        </authorList>
    </citation>
    <scope>NUCLEOTIDE SEQUENCE [LARGE SCALE GENOMIC DNA]</scope>
    <source>
        <strain evidence="14 15">NAP PRIS-MGV</strain>
    </source>
</reference>
<sequence>MTIVKDDAMNNESLLAAFQRLGRPKVLVLGDLILDRYTYGDAERVSQESPVIVLRADNHELRLGGAANVCNMLRGLECEVVAAGVVGADAAGADLVGLLETAGVDASLCITDASRPTTLKERFVGRAGARHPSQILRVDHETTDAVAGEIEERLLYGVVNQLDDCDIVLISDYAKGVCTPPILQTLIRHANERGVPVLVDPMKGRDFGRYRGADLIKANRIETETCTGRKIRTPDEAAAAGQELCAALQLESVIVTLDSDGMALVEKGGAASLFPTEARSVYDITGAGDMVLAMLGAAIGSGLSRAEAVRLANVAAGLEVEKIGVAVIPLDEIEAELTAHHQPGVRKILSLDQLARQADELRRRGQRIVFTNGCFDLLHYGHVTNLNEASRMGDILVVGLNSDSSVSRLKGPDRPVINQNERAAMLAALSCVDYVAVFDQDTPLELIQAIRPHVLAKGGDYKAESIVGYDFVTSYGGEVRLINLVDGHSTTDIIRRVAEAQPPRRAAA</sequence>
<evidence type="ECO:0000256" key="6">
    <source>
        <dbReference type="ARBA" id="ARBA00022777"/>
    </source>
</evidence>
<dbReference type="UniPathway" id="UPA00356">
    <property type="reaction ID" value="UER00437"/>
</dbReference>
<dbReference type="EC" id="2.7.7.70" evidence="11"/>
<accession>A0A2S8F290</accession>
<gene>
    <name evidence="14" type="primary">rfaE2</name>
    <name evidence="11" type="synonym">hldE</name>
    <name evidence="14" type="ORF">C5Y98_31035</name>
</gene>
<dbReference type="GO" id="GO:0033785">
    <property type="term" value="F:heptose 7-phosphate kinase activity"/>
    <property type="evidence" value="ECO:0007669"/>
    <property type="project" value="UniProtKB-UniRule"/>
</dbReference>
<dbReference type="EC" id="2.7.1.167" evidence="11"/>